<name>A0AAV4JBF7_9GAST</name>
<keyword evidence="2" id="KW-1185">Reference proteome</keyword>
<sequence>MDWFSIPTQKRGHALDWVIVDKTTPIENLLVIDEGISDHSVIIFNLKMERSKPVKSIIAYRNLNSLDDRNVACDIKKRQRTSSNLILGLCWEHLTPVYEPS</sequence>
<dbReference type="Proteomes" id="UP000762676">
    <property type="component" value="Unassembled WGS sequence"/>
</dbReference>
<dbReference type="AlphaFoldDB" id="A0AAV4JBF7"/>
<reference evidence="1 2" key="1">
    <citation type="journal article" date="2021" name="Elife">
        <title>Chloroplast acquisition without the gene transfer in kleptoplastic sea slugs, Plakobranchus ocellatus.</title>
        <authorList>
            <person name="Maeda T."/>
            <person name="Takahashi S."/>
            <person name="Yoshida T."/>
            <person name="Shimamura S."/>
            <person name="Takaki Y."/>
            <person name="Nagai Y."/>
            <person name="Toyoda A."/>
            <person name="Suzuki Y."/>
            <person name="Arimoto A."/>
            <person name="Ishii H."/>
            <person name="Satoh N."/>
            <person name="Nishiyama T."/>
            <person name="Hasebe M."/>
            <person name="Maruyama T."/>
            <person name="Minagawa J."/>
            <person name="Obokata J."/>
            <person name="Shigenobu S."/>
        </authorList>
    </citation>
    <scope>NUCLEOTIDE SEQUENCE [LARGE SCALE GENOMIC DNA]</scope>
</reference>
<proteinExistence type="predicted"/>
<gene>
    <name evidence="1" type="ORF">ElyMa_001518200</name>
</gene>
<organism evidence="1 2">
    <name type="scientific">Elysia marginata</name>
    <dbReference type="NCBI Taxonomy" id="1093978"/>
    <lineage>
        <taxon>Eukaryota</taxon>
        <taxon>Metazoa</taxon>
        <taxon>Spiralia</taxon>
        <taxon>Lophotrochozoa</taxon>
        <taxon>Mollusca</taxon>
        <taxon>Gastropoda</taxon>
        <taxon>Heterobranchia</taxon>
        <taxon>Euthyneura</taxon>
        <taxon>Panpulmonata</taxon>
        <taxon>Sacoglossa</taxon>
        <taxon>Placobranchoidea</taxon>
        <taxon>Plakobranchidae</taxon>
        <taxon>Elysia</taxon>
    </lineage>
</organism>
<protein>
    <recommendedName>
        <fullName evidence="3">Endonuclease/exonuclease/phosphatase domain-containing protein</fullName>
    </recommendedName>
</protein>
<comment type="caution">
    <text evidence="1">The sequence shown here is derived from an EMBL/GenBank/DDBJ whole genome shotgun (WGS) entry which is preliminary data.</text>
</comment>
<dbReference type="EMBL" id="BMAT01002989">
    <property type="protein sequence ID" value="GFS18297.1"/>
    <property type="molecule type" value="Genomic_DNA"/>
</dbReference>
<evidence type="ECO:0000313" key="1">
    <source>
        <dbReference type="EMBL" id="GFS18297.1"/>
    </source>
</evidence>
<accession>A0AAV4JBF7</accession>
<evidence type="ECO:0000313" key="2">
    <source>
        <dbReference type="Proteomes" id="UP000762676"/>
    </source>
</evidence>
<evidence type="ECO:0008006" key="3">
    <source>
        <dbReference type="Google" id="ProtNLM"/>
    </source>
</evidence>